<feature type="compositionally biased region" description="Basic and acidic residues" evidence="1">
    <location>
        <begin position="1"/>
        <end position="10"/>
    </location>
</feature>
<dbReference type="EMBL" id="BTRK01000004">
    <property type="protein sequence ID" value="GMR47179.1"/>
    <property type="molecule type" value="Genomic_DNA"/>
</dbReference>
<gene>
    <name evidence="2" type="ORF">PMAYCL1PPCAC_17374</name>
</gene>
<keyword evidence="3" id="KW-1185">Reference proteome</keyword>
<accession>A0AAN5CMK5</accession>
<sequence length="86" mass="10071">DGHQNGHDRVILPFIGMGGDRDRDQAPNRHDNEMSYRNENIHHSESYHQITIPTDRSRVGSCGNPDEYHVREKLYKTLYKSSNYEN</sequence>
<evidence type="ECO:0000313" key="2">
    <source>
        <dbReference type="EMBL" id="GMR47179.1"/>
    </source>
</evidence>
<feature type="compositionally biased region" description="Basic and acidic residues" evidence="1">
    <location>
        <begin position="19"/>
        <end position="33"/>
    </location>
</feature>
<feature type="non-terminal residue" evidence="2">
    <location>
        <position position="1"/>
    </location>
</feature>
<feature type="region of interest" description="Disordered" evidence="1">
    <location>
        <begin position="1"/>
        <end position="33"/>
    </location>
</feature>
<comment type="caution">
    <text evidence="2">The sequence shown here is derived from an EMBL/GenBank/DDBJ whole genome shotgun (WGS) entry which is preliminary data.</text>
</comment>
<proteinExistence type="predicted"/>
<name>A0AAN5CMK5_9BILA</name>
<organism evidence="2 3">
    <name type="scientific">Pristionchus mayeri</name>
    <dbReference type="NCBI Taxonomy" id="1317129"/>
    <lineage>
        <taxon>Eukaryota</taxon>
        <taxon>Metazoa</taxon>
        <taxon>Ecdysozoa</taxon>
        <taxon>Nematoda</taxon>
        <taxon>Chromadorea</taxon>
        <taxon>Rhabditida</taxon>
        <taxon>Rhabditina</taxon>
        <taxon>Diplogasteromorpha</taxon>
        <taxon>Diplogasteroidea</taxon>
        <taxon>Neodiplogasteridae</taxon>
        <taxon>Pristionchus</taxon>
    </lineage>
</organism>
<dbReference type="Proteomes" id="UP001328107">
    <property type="component" value="Unassembled WGS sequence"/>
</dbReference>
<dbReference type="AlphaFoldDB" id="A0AAN5CMK5"/>
<protein>
    <submittedName>
        <fullName evidence="2">Uncharacterized protein</fullName>
    </submittedName>
</protein>
<evidence type="ECO:0000256" key="1">
    <source>
        <dbReference type="SAM" id="MobiDB-lite"/>
    </source>
</evidence>
<reference evidence="3" key="1">
    <citation type="submission" date="2022-10" db="EMBL/GenBank/DDBJ databases">
        <title>Genome assembly of Pristionchus species.</title>
        <authorList>
            <person name="Yoshida K."/>
            <person name="Sommer R.J."/>
        </authorList>
    </citation>
    <scope>NUCLEOTIDE SEQUENCE [LARGE SCALE GENOMIC DNA]</scope>
    <source>
        <strain evidence="3">RS5460</strain>
    </source>
</reference>
<evidence type="ECO:0000313" key="3">
    <source>
        <dbReference type="Proteomes" id="UP001328107"/>
    </source>
</evidence>